<feature type="domain" description="Thioredoxin" evidence="2">
    <location>
        <begin position="28"/>
        <end position="175"/>
    </location>
</feature>
<sequence length="175" mass="19855">MVKRILLPLIGALYLLMPRPAAAQDTPVQVGDPLYDVELHDTDGNYSYLADYAGVDGKYLLVLFWTSNCPRCHASFPEVAKYAETYADSLSVVGVMLSDNHDGWMEMYRYRKPFAWPNLSDGKLLSEGAAVPYGIGLYPTFVLVEPTEKKIVRKWSGFKLDRFQSEMKPYFEPVQ</sequence>
<protein>
    <submittedName>
        <fullName evidence="3">TlpA family protein disulfide reductase</fullName>
    </submittedName>
</protein>
<dbReference type="CDD" id="cd02966">
    <property type="entry name" value="TlpA_like_family"/>
    <property type="match status" value="1"/>
</dbReference>
<dbReference type="Gene3D" id="3.40.30.10">
    <property type="entry name" value="Glutaredoxin"/>
    <property type="match status" value="1"/>
</dbReference>
<dbReference type="InterPro" id="IPR013766">
    <property type="entry name" value="Thioredoxin_domain"/>
</dbReference>
<dbReference type="Pfam" id="PF00578">
    <property type="entry name" value="AhpC-TSA"/>
    <property type="match status" value="1"/>
</dbReference>
<reference evidence="3" key="1">
    <citation type="journal article" date="2021" name="PeerJ">
        <title>Extensive microbial diversity within the chicken gut microbiome revealed by metagenomics and culture.</title>
        <authorList>
            <person name="Gilroy R."/>
            <person name="Ravi A."/>
            <person name="Getino M."/>
            <person name="Pursley I."/>
            <person name="Horton D.L."/>
            <person name="Alikhan N.F."/>
            <person name="Baker D."/>
            <person name="Gharbi K."/>
            <person name="Hall N."/>
            <person name="Watson M."/>
            <person name="Adriaenssens E.M."/>
            <person name="Foster-Nyarko E."/>
            <person name="Jarju S."/>
            <person name="Secka A."/>
            <person name="Antonio M."/>
            <person name="Oren A."/>
            <person name="Chaudhuri R.R."/>
            <person name="La Ragione R."/>
            <person name="Hildebrand F."/>
            <person name="Pallen M.J."/>
        </authorList>
    </citation>
    <scope>NUCLEOTIDE SEQUENCE</scope>
    <source>
        <strain evidence="3">ChiBcec15-1070</strain>
    </source>
</reference>
<accession>A0A9D1QD95</accession>
<proteinExistence type="predicted"/>
<gene>
    <name evidence="3" type="ORF">H9888_03030</name>
</gene>
<feature type="chain" id="PRO_5039349205" evidence="1">
    <location>
        <begin position="24"/>
        <end position="175"/>
    </location>
</feature>
<dbReference type="EMBL" id="DXHL01000018">
    <property type="protein sequence ID" value="HIW10454.1"/>
    <property type="molecule type" value="Genomic_DNA"/>
</dbReference>
<dbReference type="InterPro" id="IPR000866">
    <property type="entry name" value="AhpC/TSA"/>
</dbReference>
<dbReference type="GO" id="GO:0016209">
    <property type="term" value="F:antioxidant activity"/>
    <property type="evidence" value="ECO:0007669"/>
    <property type="project" value="InterPro"/>
</dbReference>
<dbReference type="Proteomes" id="UP000823926">
    <property type="component" value="Unassembled WGS sequence"/>
</dbReference>
<dbReference type="AlphaFoldDB" id="A0A9D1QD95"/>
<comment type="caution">
    <text evidence="3">The sequence shown here is derived from an EMBL/GenBank/DDBJ whole genome shotgun (WGS) entry which is preliminary data.</text>
</comment>
<dbReference type="PANTHER" id="PTHR42852:SF13">
    <property type="entry name" value="PROTEIN DIPZ"/>
    <property type="match status" value="1"/>
</dbReference>
<reference evidence="3" key="2">
    <citation type="submission" date="2021-04" db="EMBL/GenBank/DDBJ databases">
        <authorList>
            <person name="Gilroy R."/>
        </authorList>
    </citation>
    <scope>NUCLEOTIDE SEQUENCE</scope>
    <source>
        <strain evidence="3">ChiBcec15-1070</strain>
    </source>
</reference>
<evidence type="ECO:0000259" key="2">
    <source>
        <dbReference type="PROSITE" id="PS51352"/>
    </source>
</evidence>
<dbReference type="InterPro" id="IPR036249">
    <property type="entry name" value="Thioredoxin-like_sf"/>
</dbReference>
<dbReference type="PANTHER" id="PTHR42852">
    <property type="entry name" value="THIOL:DISULFIDE INTERCHANGE PROTEIN DSBE"/>
    <property type="match status" value="1"/>
</dbReference>
<dbReference type="SUPFAM" id="SSF52833">
    <property type="entry name" value="Thioredoxin-like"/>
    <property type="match status" value="1"/>
</dbReference>
<name>A0A9D1QD95_9BACT</name>
<keyword evidence="1" id="KW-0732">Signal</keyword>
<dbReference type="GO" id="GO:0016491">
    <property type="term" value="F:oxidoreductase activity"/>
    <property type="evidence" value="ECO:0007669"/>
    <property type="project" value="InterPro"/>
</dbReference>
<evidence type="ECO:0000313" key="4">
    <source>
        <dbReference type="Proteomes" id="UP000823926"/>
    </source>
</evidence>
<evidence type="ECO:0000313" key="3">
    <source>
        <dbReference type="EMBL" id="HIW10454.1"/>
    </source>
</evidence>
<evidence type="ECO:0000256" key="1">
    <source>
        <dbReference type="SAM" id="SignalP"/>
    </source>
</evidence>
<dbReference type="PROSITE" id="PS51352">
    <property type="entry name" value="THIOREDOXIN_2"/>
    <property type="match status" value="1"/>
</dbReference>
<organism evidence="3 4">
    <name type="scientific">Candidatus Rikenella faecigallinarum</name>
    <dbReference type="NCBI Taxonomy" id="2838745"/>
    <lineage>
        <taxon>Bacteria</taxon>
        <taxon>Pseudomonadati</taxon>
        <taxon>Bacteroidota</taxon>
        <taxon>Bacteroidia</taxon>
        <taxon>Bacteroidales</taxon>
        <taxon>Rikenellaceae</taxon>
        <taxon>Rikenella</taxon>
    </lineage>
</organism>
<dbReference type="InterPro" id="IPR050553">
    <property type="entry name" value="Thioredoxin_ResA/DsbE_sf"/>
</dbReference>
<feature type="signal peptide" evidence="1">
    <location>
        <begin position="1"/>
        <end position="23"/>
    </location>
</feature>